<protein>
    <submittedName>
        <fullName evidence="12">TonB-dependent copper receptor</fullName>
    </submittedName>
</protein>
<evidence type="ECO:0000256" key="9">
    <source>
        <dbReference type="RuleBase" id="RU003357"/>
    </source>
</evidence>
<evidence type="ECO:0000313" key="12">
    <source>
        <dbReference type="EMBL" id="OHU91135.1"/>
    </source>
</evidence>
<keyword evidence="7 8" id="KW-0998">Cell outer membrane</keyword>
<dbReference type="NCBIfam" id="TIGR01778">
    <property type="entry name" value="TonB-copper"/>
    <property type="match status" value="1"/>
</dbReference>
<name>A0A1S1MQU7_9GAMM</name>
<dbReference type="Pfam" id="PF00593">
    <property type="entry name" value="TonB_dep_Rec_b-barrel"/>
    <property type="match status" value="1"/>
</dbReference>
<feature type="domain" description="TonB-dependent receptor-like beta-barrel" evidence="10">
    <location>
        <begin position="191"/>
        <end position="631"/>
    </location>
</feature>
<dbReference type="RefSeq" id="WP_070984755.1">
    <property type="nucleotide sequence ID" value="NZ_MKJU01000025.1"/>
</dbReference>
<dbReference type="InterPro" id="IPR036942">
    <property type="entry name" value="Beta-barrel_TonB_sf"/>
</dbReference>
<dbReference type="InterPro" id="IPR037066">
    <property type="entry name" value="Plug_dom_sf"/>
</dbReference>
<evidence type="ECO:0000256" key="6">
    <source>
        <dbReference type="ARBA" id="ARBA00023136"/>
    </source>
</evidence>
<organism evidence="12 13">
    <name type="scientific">Pseudoalteromonas amylolytica</name>
    <dbReference type="NCBI Taxonomy" id="1859457"/>
    <lineage>
        <taxon>Bacteria</taxon>
        <taxon>Pseudomonadati</taxon>
        <taxon>Pseudomonadota</taxon>
        <taxon>Gammaproteobacteria</taxon>
        <taxon>Alteromonadales</taxon>
        <taxon>Pseudoalteromonadaceae</taxon>
        <taxon>Pseudoalteromonas</taxon>
    </lineage>
</organism>
<evidence type="ECO:0000256" key="4">
    <source>
        <dbReference type="ARBA" id="ARBA00022692"/>
    </source>
</evidence>
<dbReference type="Pfam" id="PF07715">
    <property type="entry name" value="Plug"/>
    <property type="match status" value="1"/>
</dbReference>
<comment type="caution">
    <text evidence="12">The sequence shown here is derived from an EMBL/GenBank/DDBJ whole genome shotgun (WGS) entry which is preliminary data.</text>
</comment>
<proteinExistence type="inferred from homology"/>
<dbReference type="Gene3D" id="2.40.170.20">
    <property type="entry name" value="TonB-dependent receptor, beta-barrel domain"/>
    <property type="match status" value="1"/>
</dbReference>
<dbReference type="CDD" id="cd01347">
    <property type="entry name" value="ligand_gated_channel"/>
    <property type="match status" value="1"/>
</dbReference>
<evidence type="ECO:0000256" key="5">
    <source>
        <dbReference type="ARBA" id="ARBA00023077"/>
    </source>
</evidence>
<dbReference type="GO" id="GO:0015344">
    <property type="term" value="F:siderophore uptake transmembrane transporter activity"/>
    <property type="evidence" value="ECO:0007669"/>
    <property type="project" value="TreeGrafter"/>
</dbReference>
<keyword evidence="4 8" id="KW-0812">Transmembrane</keyword>
<sequence>MKHTLLCSALFSVFYSYANDDKFEHLVVIAPMQSPMLIVTDPKQPRQPLPAQDGADLLSSITGFSLIKKAAASSDPIFRGMAGSRLNIITDGGLTLGGCGSRMDPPSAYITPQTYDTLTVIKGPQSVKYGSGNSAATIIFERNQERLQAQQTTGFVNATLASAKRRTINTDIKAGTPDYYVRISGNVARADDYHDGDNTRVHSAYQRWNLDTELAYTPTDDNIISVSLGRSDGEVAYADRMMDGSLFKRTHAGLYSKWLLAINGINHVEAKWYYNEVDHIMDNYSLRPFTPNMMMKAPSASNPDRRSVGGKIMFDASPTTNQVFVFGVDYQQDHHRNRSTRDQFNHPVEHLPRLTDAKFDKVGLFAEHEYTLSASEQIVSGLRYDRWHAKDYRQEISIMSKRQPNPTANMKRTDDLLSGFTRYERHYDNHHYFIGFGHAQRFPDYWELFGGNRASVQSLSAFDTDVEKTNQLDLGTQYTHKKWHGTISMFYNRIDDFMLIDNAFGQGPMQRRVTRNIEAETFGAEAEASYNITKQWRASTSINYVRGSNLTDGIALAQQPPLQVRFTLDYQTDNWRLGMLWRVVSAQHRVALAQGNIAGQDIGPSRGFGVLAFNALYQPSPDVSVSMGVDNALDKTYSEHLSKSGAAVSGYSQIDRINEAGTTLWANLNWYF</sequence>
<dbReference type="PROSITE" id="PS52016">
    <property type="entry name" value="TONB_DEPENDENT_REC_3"/>
    <property type="match status" value="1"/>
</dbReference>
<comment type="subcellular location">
    <subcellularLocation>
        <location evidence="1 8">Cell outer membrane</location>
        <topology evidence="1 8">Multi-pass membrane protein</topology>
    </subcellularLocation>
</comment>
<evidence type="ECO:0000259" key="11">
    <source>
        <dbReference type="Pfam" id="PF07715"/>
    </source>
</evidence>
<evidence type="ECO:0000256" key="3">
    <source>
        <dbReference type="ARBA" id="ARBA00022452"/>
    </source>
</evidence>
<dbReference type="GO" id="GO:0044718">
    <property type="term" value="P:siderophore transmembrane transport"/>
    <property type="evidence" value="ECO:0007669"/>
    <property type="project" value="TreeGrafter"/>
</dbReference>
<dbReference type="Gene3D" id="2.170.130.10">
    <property type="entry name" value="TonB-dependent receptor, plug domain"/>
    <property type="match status" value="1"/>
</dbReference>
<dbReference type="STRING" id="1859457.BET10_09760"/>
<accession>A0A1S1MQU7</accession>
<evidence type="ECO:0000256" key="7">
    <source>
        <dbReference type="ARBA" id="ARBA00023237"/>
    </source>
</evidence>
<dbReference type="OrthoDB" id="5332150at2"/>
<comment type="similarity">
    <text evidence="8 9">Belongs to the TonB-dependent receptor family.</text>
</comment>
<dbReference type="PANTHER" id="PTHR30069">
    <property type="entry name" value="TONB-DEPENDENT OUTER MEMBRANE RECEPTOR"/>
    <property type="match status" value="1"/>
</dbReference>
<gene>
    <name evidence="12" type="ORF">BET10_09760</name>
</gene>
<evidence type="ECO:0000313" key="13">
    <source>
        <dbReference type="Proteomes" id="UP000179786"/>
    </source>
</evidence>
<dbReference type="InterPro" id="IPR039426">
    <property type="entry name" value="TonB-dep_rcpt-like"/>
</dbReference>
<dbReference type="PANTHER" id="PTHR30069:SF49">
    <property type="entry name" value="OUTER MEMBRANE PROTEIN C"/>
    <property type="match status" value="1"/>
</dbReference>
<keyword evidence="3 8" id="KW-1134">Transmembrane beta strand</keyword>
<dbReference type="InterPro" id="IPR012910">
    <property type="entry name" value="Plug_dom"/>
</dbReference>
<dbReference type="Proteomes" id="UP000179786">
    <property type="component" value="Unassembled WGS sequence"/>
</dbReference>
<dbReference type="AlphaFoldDB" id="A0A1S1MQU7"/>
<evidence type="ECO:0000256" key="8">
    <source>
        <dbReference type="PROSITE-ProRule" id="PRU01360"/>
    </source>
</evidence>
<reference evidence="12 13" key="1">
    <citation type="submission" date="2016-09" db="EMBL/GenBank/DDBJ databases">
        <title>Pseudoalteromonas amylolytica sp. nov., isolated from the surface seawater.</title>
        <authorList>
            <person name="Wu Y.-H."/>
            <person name="Cheng H."/>
            <person name="Jin X.-B."/>
            <person name="Wang C.-S."/>
            <person name="Xu X.-W."/>
        </authorList>
    </citation>
    <scope>NUCLEOTIDE SEQUENCE [LARGE SCALE GENOMIC DNA]</scope>
    <source>
        <strain evidence="12 13">JW1</strain>
    </source>
</reference>
<keyword evidence="2 8" id="KW-0813">Transport</keyword>
<evidence type="ECO:0000256" key="1">
    <source>
        <dbReference type="ARBA" id="ARBA00004571"/>
    </source>
</evidence>
<evidence type="ECO:0000259" key="10">
    <source>
        <dbReference type="Pfam" id="PF00593"/>
    </source>
</evidence>
<keyword evidence="12" id="KW-0675">Receptor</keyword>
<dbReference type="SUPFAM" id="SSF56935">
    <property type="entry name" value="Porins"/>
    <property type="match status" value="1"/>
</dbReference>
<dbReference type="EMBL" id="MKJU01000025">
    <property type="protein sequence ID" value="OHU91135.1"/>
    <property type="molecule type" value="Genomic_DNA"/>
</dbReference>
<dbReference type="InterPro" id="IPR000531">
    <property type="entry name" value="Beta-barrel_TonB"/>
</dbReference>
<keyword evidence="13" id="KW-1185">Reference proteome</keyword>
<keyword evidence="5 9" id="KW-0798">TonB box</keyword>
<evidence type="ECO:0000256" key="2">
    <source>
        <dbReference type="ARBA" id="ARBA00022448"/>
    </source>
</evidence>
<dbReference type="GO" id="GO:0009279">
    <property type="term" value="C:cell outer membrane"/>
    <property type="evidence" value="ECO:0007669"/>
    <property type="project" value="UniProtKB-SubCell"/>
</dbReference>
<keyword evidence="6 8" id="KW-0472">Membrane</keyword>
<dbReference type="InterPro" id="IPR010100">
    <property type="entry name" value="TonB-dep_Cu_rcpt"/>
</dbReference>
<feature type="domain" description="TonB-dependent receptor plug" evidence="11">
    <location>
        <begin position="48"/>
        <end position="136"/>
    </location>
</feature>